<name>A0ABX4HWZ5_9GAMM</name>
<accession>A0ABX4HWZ5</accession>
<dbReference type="Pfam" id="PF13469">
    <property type="entry name" value="Sulfotransfer_3"/>
    <property type="match status" value="1"/>
</dbReference>
<reference evidence="2" key="1">
    <citation type="submission" date="2017-08" db="EMBL/GenBank/DDBJ databases">
        <title>Microbulbifer marisrubri sp. nov., a halophilic alphaproteobacterium isolated from marine sediment of the Yellow Sea, China.</title>
        <authorList>
            <person name="Zhang G."/>
            <person name="Xiong Q."/>
        </authorList>
    </citation>
    <scope>NUCLEOTIDE SEQUENCE [LARGE SCALE GENOMIC DNA]</scope>
    <source>
        <strain evidence="2">WRN-8</strain>
    </source>
</reference>
<dbReference type="SUPFAM" id="SSF52540">
    <property type="entry name" value="P-loop containing nucleoside triphosphate hydrolases"/>
    <property type="match status" value="1"/>
</dbReference>
<proteinExistence type="predicted"/>
<dbReference type="PANTHER" id="PTHR12788:SF10">
    <property type="entry name" value="PROTEIN-TYROSINE SULFOTRANSFERASE"/>
    <property type="match status" value="1"/>
</dbReference>
<dbReference type="EMBL" id="LRFG02000004">
    <property type="protein sequence ID" value="PCO04640.1"/>
    <property type="molecule type" value="Genomic_DNA"/>
</dbReference>
<dbReference type="PANTHER" id="PTHR12788">
    <property type="entry name" value="PROTEIN-TYROSINE SULFOTRANSFERASE 2"/>
    <property type="match status" value="1"/>
</dbReference>
<protein>
    <submittedName>
        <fullName evidence="2">Sulfotransferase</fullName>
    </submittedName>
</protein>
<comment type="caution">
    <text evidence="2">The sequence shown here is derived from an EMBL/GenBank/DDBJ whole genome shotgun (WGS) entry which is preliminary data.</text>
</comment>
<dbReference type="Proteomes" id="UP000218427">
    <property type="component" value="Unassembled WGS sequence"/>
</dbReference>
<dbReference type="Gene3D" id="3.40.50.300">
    <property type="entry name" value="P-loop containing nucleotide triphosphate hydrolases"/>
    <property type="match status" value="1"/>
</dbReference>
<gene>
    <name evidence="2" type="ORF">AWR36_011530</name>
</gene>
<evidence type="ECO:0000313" key="2">
    <source>
        <dbReference type="EMBL" id="PCO04640.1"/>
    </source>
</evidence>
<evidence type="ECO:0000256" key="1">
    <source>
        <dbReference type="ARBA" id="ARBA00022679"/>
    </source>
</evidence>
<organism evidence="2 3">
    <name type="scientific">Microbulbifer flavimaris</name>
    <dbReference type="NCBI Taxonomy" id="1781068"/>
    <lineage>
        <taxon>Bacteria</taxon>
        <taxon>Pseudomonadati</taxon>
        <taxon>Pseudomonadota</taxon>
        <taxon>Gammaproteobacteria</taxon>
        <taxon>Cellvibrionales</taxon>
        <taxon>Microbulbiferaceae</taxon>
        <taxon>Microbulbifer</taxon>
    </lineage>
</organism>
<keyword evidence="1" id="KW-0808">Transferase</keyword>
<sequence>MLMHMLFRHCCVFLYLVFFKGARLMKYKKHSQFYHVLSYLRNPWHLIRNYRWAKKSFASNQEFIFVVGAPRSGTTLIQKLIGNASEVSSFEFETEVYSKKNIFDYFRFSEFISKQEYLDLVASSSSRSEFLLRWHERKFNSRVFLEKTPQHVFFLDEIFRSFRSAKIVNVVRDPRDAYLSGLSGKNIPQARSCMSYAKYWRDCISAVNACGNKSRIYTVKYEDLVVNPNDSLKGLFEFLGLHFDDRLISLPREDHRASKREFIKLNKPIDSSSVAKWKMELTSQEVDVFLNICGEGMIQYGYRV</sequence>
<evidence type="ECO:0000313" key="3">
    <source>
        <dbReference type="Proteomes" id="UP000218427"/>
    </source>
</evidence>
<dbReference type="InterPro" id="IPR027417">
    <property type="entry name" value="P-loop_NTPase"/>
</dbReference>
<keyword evidence="3" id="KW-1185">Reference proteome</keyword>
<dbReference type="InterPro" id="IPR026634">
    <property type="entry name" value="TPST-like"/>
</dbReference>